<reference evidence="9" key="1">
    <citation type="submission" date="2021-01" db="EMBL/GenBank/DDBJ databases">
        <title>A chromosome-scale assembly of European eel, Anguilla anguilla.</title>
        <authorList>
            <person name="Henkel C."/>
            <person name="Jong-Raadsen S.A."/>
            <person name="Dufour S."/>
            <person name="Weltzien F.-A."/>
            <person name="Palstra A.P."/>
            <person name="Pelster B."/>
            <person name="Spaink H.P."/>
            <person name="Van Den Thillart G.E."/>
            <person name="Jansen H."/>
            <person name="Zahm M."/>
            <person name="Klopp C."/>
            <person name="Cedric C."/>
            <person name="Louis A."/>
            <person name="Berthelot C."/>
            <person name="Parey E."/>
            <person name="Roest Crollius H."/>
            <person name="Montfort J."/>
            <person name="Robinson-Rechavi M."/>
            <person name="Bucao C."/>
            <person name="Bouchez O."/>
            <person name="Gislard M."/>
            <person name="Lluch J."/>
            <person name="Milhes M."/>
            <person name="Lampietro C."/>
            <person name="Lopez Roques C."/>
            <person name="Donnadieu C."/>
            <person name="Braasch I."/>
            <person name="Desvignes T."/>
            <person name="Postlethwait J."/>
            <person name="Bobe J."/>
            <person name="Guiguen Y."/>
            <person name="Dirks R."/>
        </authorList>
    </citation>
    <scope>NUCLEOTIDE SEQUENCE</scope>
    <source>
        <strain evidence="9">Tag_6206</strain>
        <tissue evidence="9">Liver</tissue>
    </source>
</reference>
<evidence type="ECO:0000256" key="1">
    <source>
        <dbReference type="ARBA" id="ARBA00022574"/>
    </source>
</evidence>
<feature type="region of interest" description="Disordered" evidence="4">
    <location>
        <begin position="1376"/>
        <end position="1401"/>
    </location>
</feature>
<feature type="compositionally biased region" description="Polar residues" evidence="4">
    <location>
        <begin position="1276"/>
        <end position="1306"/>
    </location>
</feature>
<dbReference type="InterPro" id="IPR020472">
    <property type="entry name" value="WD40_PAC1"/>
</dbReference>
<dbReference type="Gene3D" id="1.25.40.1030">
    <property type="match status" value="1"/>
</dbReference>
<feature type="compositionally biased region" description="Basic and acidic residues" evidence="4">
    <location>
        <begin position="649"/>
        <end position="668"/>
    </location>
</feature>
<feature type="compositionally biased region" description="Basic and acidic residues" evidence="4">
    <location>
        <begin position="761"/>
        <end position="779"/>
    </location>
</feature>
<dbReference type="SUPFAM" id="SSF50978">
    <property type="entry name" value="WD40 repeat-like"/>
    <property type="match status" value="2"/>
</dbReference>
<feature type="compositionally biased region" description="Basic and acidic residues" evidence="4">
    <location>
        <begin position="738"/>
        <end position="748"/>
    </location>
</feature>
<dbReference type="PROSITE" id="PS50082">
    <property type="entry name" value="WD_REPEATS_2"/>
    <property type="match status" value="3"/>
</dbReference>
<dbReference type="PROSITE" id="PS50294">
    <property type="entry name" value="WD_REPEATS_REGION"/>
    <property type="match status" value="2"/>
</dbReference>
<dbReference type="EMBL" id="JAFIRN010000008">
    <property type="protein sequence ID" value="KAG5843259.1"/>
    <property type="molecule type" value="Genomic_DNA"/>
</dbReference>
<evidence type="ECO:0000256" key="3">
    <source>
        <dbReference type="PROSITE-ProRule" id="PRU00221"/>
    </source>
</evidence>
<feature type="region of interest" description="Disordered" evidence="4">
    <location>
        <begin position="648"/>
        <end position="786"/>
    </location>
</feature>
<dbReference type="InterPro" id="IPR056424">
    <property type="entry name" value="Beta-prop_GEMI5_2nd"/>
</dbReference>
<dbReference type="SMART" id="SM00320">
    <property type="entry name" value="WD40"/>
    <property type="match status" value="10"/>
</dbReference>
<accession>A0A9D3M698</accession>
<evidence type="ECO:0000313" key="10">
    <source>
        <dbReference type="Proteomes" id="UP001044222"/>
    </source>
</evidence>
<dbReference type="InterPro" id="IPR056421">
    <property type="entry name" value="TPR_GEMI5"/>
</dbReference>
<feature type="domain" description="Gem-associated protein 5 second beta-propeller" evidence="7">
    <location>
        <begin position="366"/>
        <end position="635"/>
    </location>
</feature>
<keyword evidence="2" id="KW-0677">Repeat</keyword>
<evidence type="ECO:0008006" key="11">
    <source>
        <dbReference type="Google" id="ProtNLM"/>
    </source>
</evidence>
<gene>
    <name evidence="9" type="ORF">ANANG_G00148900</name>
</gene>
<feature type="region of interest" description="Disordered" evidence="4">
    <location>
        <begin position="1239"/>
        <end position="1324"/>
    </location>
</feature>
<feature type="repeat" description="WD" evidence="3">
    <location>
        <begin position="597"/>
        <end position="639"/>
    </location>
</feature>
<dbReference type="Pfam" id="PF23777">
    <property type="entry name" value="GEMI5_RBS"/>
    <property type="match status" value="1"/>
</dbReference>
<dbReference type="InterPro" id="IPR056432">
    <property type="entry name" value="Beta-prop_GEMI5_1st"/>
</dbReference>
<dbReference type="Gene3D" id="2.130.10.10">
    <property type="entry name" value="YVTN repeat-like/Quinoprotein amine dehydrogenase"/>
    <property type="match status" value="2"/>
</dbReference>
<dbReference type="SUPFAM" id="SSF117289">
    <property type="entry name" value="Nucleoporin domain"/>
    <property type="match status" value="1"/>
</dbReference>
<dbReference type="InterPro" id="IPR036322">
    <property type="entry name" value="WD40_repeat_dom_sf"/>
</dbReference>
<dbReference type="Proteomes" id="UP001044222">
    <property type="component" value="Chromosome 8"/>
</dbReference>
<dbReference type="GO" id="GO:0032797">
    <property type="term" value="C:SMN complex"/>
    <property type="evidence" value="ECO:0007669"/>
    <property type="project" value="TreeGrafter"/>
</dbReference>
<evidence type="ECO:0000259" key="5">
    <source>
        <dbReference type="Pfam" id="PF23770"/>
    </source>
</evidence>
<sequence>MHERLLPASPNWYCSRSSDTNRNGIFGFGAKNTVYLIDVTGSSPAVVGELNGHRERVSGFAFCPHPGQDNLCATTSDDGTVRIWDVNEKVALKEHRSHQGTISALHWSPVEKDLVVSGDEKGIVACYWYNRDDTQTFFPEPRNIFCLSCSPHNGNHIAVGYKDGMIVVIDISRKNEVIHRLRGHDDEIHALAWCPQPKEEPLFCRTEETPEVTNGVTEEQDKGCYLASGSKDQTVRIWSTARGKGVMTLKLPFLKRRGTGVDPSVKERLWLTVHWPRGRPTQVLSSCFGGELILWDLTKAGKPKWSLLGSSSDGQNHSRIVFNMSSVCLGESRELLVSTSMDREIKCWDLSSLECCWTLPTLGGFMIRVWSTLSVQNRYETRTFWQGIKSKVTALSWHPTKEGSLAFGTDDGKVGIYEAYSNKPPQVSSTYHRKTVYTLAWGPPVPPMSFGGGDKPSISLYSCAGEGVIFQHDPWKLAGEATDIDKVIRDTNNIKHKLSPHTDFCWKPDGKVLAIGNEDGSIEVYQAPDLRLLCSIQQHHKMINVLRWHHPHASRPELGHLLASGSSNAVVYVHDLRSVVESPPESPVQITEAFRSLVGHTAKITCLAWSPHHDGRLVTVGYDGTAQVWDVLSEEALCNYRGHRGRLLSQEHTKPPRGKKGVELEKKRAQQQKAYAKKKKKEKAAVKGGARGAEDKPLNGEERGGEREGNHARPGEGVSDEDEEERVSTPSPTVWSREAGRPTDRTAADKVQNGGKPFGNEGKKETREEKRREKPEILGKKKKARSILPLSTSMDHRSKEDQQQDCLTLAAVRYSEGPSQCVPGAGDHIQLGLFTDREALYRMFQEEGQSHMDGGHYDSAVYLLLWKGDITGALKMATEKGELSDHLVSIAPMAGYSVWLRTVEAFVKQLCFQEQFLKAASHLLSVNKVYEAVELLKSQQLYREAIALAKARLQPEDPALKDLYTTWAAVLEKDGHYSTAAKCYLAADSAFDAAKVIAKKGDVISLKTAAKLAAVAGENELSHSLALRCARELTAAEDWLGAQEVLRTQESLLGHRVMLCTNELLVMRLPESCVTKRSCSSNHSWSEPRGEDFLSAVKSVWQTETGVSADDLDRVRSIRQQLKAMDTPPAAPNISTNQLLYQVSLDITMGLLSCTLGEWGAGLEELLGGVARCSGVGHFRLLSEICSLLFPEGADSIARYRERLEPLDEAGLAAVRGLEAWVSYVRLYQLWWSGAADGGGGGQAAGSGAGDALQSDDVTETQNPSAGREPDAQDVMETQNPSDSQVAVETQNPSDSQVAVETQNPSDGHEPDTQVITETQNPSNSQVAAETAAVLGAFCRALLSDAHAALQATQSAVAQIQQQIASLVQLHRLTQTSAGPAEGQTDTDSTTDPDHRDANGSLPSLIALVSERHKELSEIPEHIKKYSFPDVLECCLVLLHMDRSCTHVPKHLKEEAVRLLQKHGPTSVHRKACQRFLN</sequence>
<keyword evidence="1 3" id="KW-0853">WD repeat</keyword>
<feature type="compositionally biased region" description="Polar residues" evidence="4">
    <location>
        <begin position="1376"/>
        <end position="1390"/>
    </location>
</feature>
<dbReference type="Pfam" id="PF23774">
    <property type="entry name" value="TPR_GEMI5"/>
    <property type="match status" value="1"/>
</dbReference>
<evidence type="ECO:0000256" key="4">
    <source>
        <dbReference type="SAM" id="MobiDB-lite"/>
    </source>
</evidence>
<feature type="domain" description="Gem-associated protein 5 first beta-propeller" evidence="5">
    <location>
        <begin position="64"/>
        <end position="194"/>
    </location>
</feature>
<dbReference type="PANTHER" id="PTHR46362">
    <property type="entry name" value="GEM-ASSOCIATED PROTEIN 5"/>
    <property type="match status" value="1"/>
</dbReference>
<feature type="domain" description="Gem-associated protein 5 RBS" evidence="8">
    <location>
        <begin position="1093"/>
        <end position="1464"/>
    </location>
</feature>
<proteinExistence type="predicted"/>
<feature type="domain" description="Gem-associated protein 5 TPR" evidence="6">
    <location>
        <begin position="831"/>
        <end position="1039"/>
    </location>
</feature>
<name>A0A9D3M698_ANGAN</name>
<evidence type="ECO:0000313" key="9">
    <source>
        <dbReference type="EMBL" id="KAG5843259.1"/>
    </source>
</evidence>
<feature type="compositionally biased region" description="Gly residues" evidence="4">
    <location>
        <begin position="1239"/>
        <end position="1249"/>
    </location>
</feature>
<feature type="compositionally biased region" description="Basic and acidic residues" evidence="4">
    <location>
        <begin position="692"/>
        <end position="714"/>
    </location>
</feature>
<dbReference type="PANTHER" id="PTHR46362:SF1">
    <property type="entry name" value="GEM-ASSOCIATED PROTEIN 5"/>
    <property type="match status" value="1"/>
</dbReference>
<dbReference type="PRINTS" id="PR00320">
    <property type="entry name" value="GPROTEINBRPT"/>
</dbReference>
<dbReference type="InterPro" id="IPR015943">
    <property type="entry name" value="WD40/YVTN_repeat-like_dom_sf"/>
</dbReference>
<evidence type="ECO:0000259" key="7">
    <source>
        <dbReference type="Pfam" id="PF23775"/>
    </source>
</evidence>
<dbReference type="PROSITE" id="PS00678">
    <property type="entry name" value="WD_REPEATS_1"/>
    <property type="match status" value="2"/>
</dbReference>
<comment type="caution">
    <text evidence="9">The sequence shown here is derived from an EMBL/GenBank/DDBJ whole genome shotgun (WGS) entry which is preliminary data.</text>
</comment>
<dbReference type="GO" id="GO:0003730">
    <property type="term" value="F:mRNA 3'-UTR binding"/>
    <property type="evidence" value="ECO:0007669"/>
    <property type="project" value="TreeGrafter"/>
</dbReference>
<dbReference type="InterPro" id="IPR052640">
    <property type="entry name" value="Gemin-5"/>
</dbReference>
<dbReference type="Pfam" id="PF23775">
    <property type="entry name" value="Beta-prop_RIG_2nd"/>
    <property type="match status" value="1"/>
</dbReference>
<dbReference type="GO" id="GO:0000387">
    <property type="term" value="P:spliceosomal snRNP assembly"/>
    <property type="evidence" value="ECO:0007669"/>
    <property type="project" value="TreeGrafter"/>
</dbReference>
<feature type="repeat" description="WD" evidence="3">
    <location>
        <begin position="50"/>
        <end position="94"/>
    </location>
</feature>
<dbReference type="Pfam" id="PF23770">
    <property type="entry name" value="Beta-prop_RIG_1st"/>
    <property type="match status" value="1"/>
</dbReference>
<evidence type="ECO:0000259" key="8">
    <source>
        <dbReference type="Pfam" id="PF23777"/>
    </source>
</evidence>
<keyword evidence="10" id="KW-1185">Reference proteome</keyword>
<dbReference type="Pfam" id="PF00400">
    <property type="entry name" value="WD40"/>
    <property type="match status" value="1"/>
</dbReference>
<protein>
    <recommendedName>
        <fullName evidence="11">Anaphase-promoting complex subunit 4 WD40 domain-containing protein</fullName>
    </recommendedName>
</protein>
<feature type="compositionally biased region" description="Polar residues" evidence="4">
    <location>
        <begin position="1314"/>
        <end position="1324"/>
    </location>
</feature>
<dbReference type="InterPro" id="IPR001680">
    <property type="entry name" value="WD40_rpt"/>
</dbReference>
<dbReference type="InterPro" id="IPR019775">
    <property type="entry name" value="WD40_repeat_CS"/>
</dbReference>
<evidence type="ECO:0000256" key="2">
    <source>
        <dbReference type="ARBA" id="ARBA00022737"/>
    </source>
</evidence>
<evidence type="ECO:0000259" key="6">
    <source>
        <dbReference type="Pfam" id="PF23774"/>
    </source>
</evidence>
<organism evidence="9 10">
    <name type="scientific">Anguilla anguilla</name>
    <name type="common">European freshwater eel</name>
    <name type="synonym">Muraena anguilla</name>
    <dbReference type="NCBI Taxonomy" id="7936"/>
    <lineage>
        <taxon>Eukaryota</taxon>
        <taxon>Metazoa</taxon>
        <taxon>Chordata</taxon>
        <taxon>Craniata</taxon>
        <taxon>Vertebrata</taxon>
        <taxon>Euteleostomi</taxon>
        <taxon>Actinopterygii</taxon>
        <taxon>Neopterygii</taxon>
        <taxon>Teleostei</taxon>
        <taxon>Anguilliformes</taxon>
        <taxon>Anguillidae</taxon>
        <taxon>Anguilla</taxon>
    </lineage>
</organism>
<dbReference type="GO" id="GO:0005634">
    <property type="term" value="C:nucleus"/>
    <property type="evidence" value="ECO:0007669"/>
    <property type="project" value="TreeGrafter"/>
</dbReference>
<feature type="repeat" description="WD" evidence="3">
    <location>
        <begin position="225"/>
        <end position="248"/>
    </location>
</feature>
<dbReference type="InterPro" id="IPR056420">
    <property type="entry name" value="GEMI5_RBS"/>
</dbReference>